<evidence type="ECO:0000256" key="2">
    <source>
        <dbReference type="ARBA" id="ARBA00022679"/>
    </source>
</evidence>
<dbReference type="SUPFAM" id="SSF52777">
    <property type="entry name" value="CoA-dependent acyltransferases"/>
    <property type="match status" value="2"/>
</dbReference>
<dbReference type="PANTHER" id="PTHR22589:SF67">
    <property type="entry name" value="PEROXISOMAL CARNITINE O-OCTANOYLTRANSFERASE"/>
    <property type="match status" value="1"/>
</dbReference>
<dbReference type="AlphaFoldDB" id="A0A2J6TBM5"/>
<dbReference type="GO" id="GO:0016746">
    <property type="term" value="F:acyltransferase activity"/>
    <property type="evidence" value="ECO:0007669"/>
    <property type="project" value="UniProtKB-KW"/>
</dbReference>
<dbReference type="OrthoDB" id="4356693at2759"/>
<comment type="similarity">
    <text evidence="1">Belongs to the carnitine/choline acetyltransferase family.</text>
</comment>
<dbReference type="InParanoid" id="A0A2J6TBM5"/>
<gene>
    <name evidence="6" type="ORF">K444DRAFT_629387</name>
</gene>
<dbReference type="STRING" id="1095630.A0A2J6TBM5"/>
<dbReference type="Gene3D" id="3.30.559.70">
    <property type="entry name" value="Choline/Carnitine o-acyltransferase, domain 2"/>
    <property type="match status" value="1"/>
</dbReference>
<proteinExistence type="inferred from homology"/>
<reference evidence="6 7" key="1">
    <citation type="submission" date="2016-04" db="EMBL/GenBank/DDBJ databases">
        <title>A degradative enzymes factory behind the ericoid mycorrhizal symbiosis.</title>
        <authorList>
            <consortium name="DOE Joint Genome Institute"/>
            <person name="Martino E."/>
            <person name="Morin E."/>
            <person name="Grelet G."/>
            <person name="Kuo A."/>
            <person name="Kohler A."/>
            <person name="Daghino S."/>
            <person name="Barry K."/>
            <person name="Choi C."/>
            <person name="Cichocki N."/>
            <person name="Clum A."/>
            <person name="Copeland A."/>
            <person name="Hainaut M."/>
            <person name="Haridas S."/>
            <person name="Labutti K."/>
            <person name="Lindquist E."/>
            <person name="Lipzen A."/>
            <person name="Khouja H.-R."/>
            <person name="Murat C."/>
            <person name="Ohm R."/>
            <person name="Olson A."/>
            <person name="Spatafora J."/>
            <person name="Veneault-Fourrey C."/>
            <person name="Henrissat B."/>
            <person name="Grigoriev I."/>
            <person name="Martin F."/>
            <person name="Perotto S."/>
        </authorList>
    </citation>
    <scope>NUCLEOTIDE SEQUENCE [LARGE SCALE GENOMIC DNA]</scope>
    <source>
        <strain evidence="6 7">E</strain>
    </source>
</reference>
<dbReference type="InterPro" id="IPR039551">
    <property type="entry name" value="Cho/carn_acyl_trans"/>
</dbReference>
<evidence type="ECO:0000313" key="7">
    <source>
        <dbReference type="Proteomes" id="UP000235371"/>
    </source>
</evidence>
<dbReference type="InterPro" id="IPR023213">
    <property type="entry name" value="CAT-like_dom_sf"/>
</dbReference>
<evidence type="ECO:0000256" key="4">
    <source>
        <dbReference type="PIRSR" id="PIRSR600542-1"/>
    </source>
</evidence>
<keyword evidence="3 6" id="KW-0012">Acyltransferase</keyword>
<dbReference type="Proteomes" id="UP000235371">
    <property type="component" value="Unassembled WGS sequence"/>
</dbReference>
<dbReference type="RefSeq" id="XP_024737341.1">
    <property type="nucleotide sequence ID" value="XM_024883048.1"/>
</dbReference>
<protein>
    <submittedName>
        <fullName evidence="6">CoA-dependent acyltransferase</fullName>
    </submittedName>
</protein>
<evidence type="ECO:0000313" key="6">
    <source>
        <dbReference type="EMBL" id="PMD60437.1"/>
    </source>
</evidence>
<dbReference type="Gene3D" id="3.30.559.10">
    <property type="entry name" value="Chloramphenicol acetyltransferase-like domain"/>
    <property type="match status" value="1"/>
</dbReference>
<keyword evidence="2 6" id="KW-0808">Transferase</keyword>
<feature type="domain" description="Choline/carnitine acyltransferase" evidence="5">
    <location>
        <begin position="123"/>
        <end position="558"/>
    </location>
</feature>
<evidence type="ECO:0000259" key="5">
    <source>
        <dbReference type="Pfam" id="PF00755"/>
    </source>
</evidence>
<dbReference type="InterPro" id="IPR000542">
    <property type="entry name" value="Carn_acyl_trans"/>
</dbReference>
<sequence length="633" mass="69766">MSIPLISRLENLELSQDKKIPPPIIHDDLRRPGVIATLSQRSAEHDKFLLQYPVPAYRDIVKATKENAVVLDLLENFGNEQHANLINHGEKVPGSFVSSLDCLDGETEVNYLRAAKKFVDMNSTRTSTAWATNAFKDGLLMQRGPLCEGTLAWLIHSPTDNQVDAAARLLYTLAAMYISPKTVQAYGANQKFETKQLVEIFATSRIPGEVIDELRTHPSSTHAVVWSQGRAYKVHIVDSRGWPVPPPVLANHIESILSVPQEKPTQSTIATWSTLRTRAEWAVRRKKIVSTHAIALNDLESAITSVALHSFQPYSDRAQLKSAKTDPYNVYADKTLGFSVFSGGAIAVRGEHAAADGGPFGQLMIMLDQSLKGTPETMRTIAKPVKLEELEFGTSEEDSMTIYQPPPLYSATKSRHFTVFQNADTLDLLRSSRLLNFVLQIAYQNALLSLEDSSGICIVEPTSVRTFADGRCNANYVMTKESLEFCQNLRSCTPSKNLHQSFILALKKYKELQKWTREGAAFTFGLIFLANSVRALPQSEQKSAALKMLSALMKKPAYFTGSGHGESIRASEAFVFQLDQIALVYLGHADKVIVCLTGSGKFQGCLKAIQTSMEESVTTISSVAAAVAVSEYS</sequence>
<accession>A0A2J6TBM5</accession>
<keyword evidence="7" id="KW-1185">Reference proteome</keyword>
<dbReference type="PANTHER" id="PTHR22589">
    <property type="entry name" value="CARNITINE O-ACYLTRANSFERASE"/>
    <property type="match status" value="1"/>
</dbReference>
<feature type="active site" description="Proton acceptor" evidence="4">
    <location>
        <position position="352"/>
    </location>
</feature>
<name>A0A2J6TBM5_9HELO</name>
<organism evidence="6 7">
    <name type="scientific">Hyaloscypha bicolor E</name>
    <dbReference type="NCBI Taxonomy" id="1095630"/>
    <lineage>
        <taxon>Eukaryota</taxon>
        <taxon>Fungi</taxon>
        <taxon>Dikarya</taxon>
        <taxon>Ascomycota</taxon>
        <taxon>Pezizomycotina</taxon>
        <taxon>Leotiomycetes</taxon>
        <taxon>Helotiales</taxon>
        <taxon>Hyaloscyphaceae</taxon>
        <taxon>Hyaloscypha</taxon>
        <taxon>Hyaloscypha bicolor</taxon>
    </lineage>
</organism>
<evidence type="ECO:0000256" key="1">
    <source>
        <dbReference type="ARBA" id="ARBA00005232"/>
    </source>
</evidence>
<evidence type="ECO:0000256" key="3">
    <source>
        <dbReference type="ARBA" id="ARBA00023315"/>
    </source>
</evidence>
<dbReference type="InterPro" id="IPR042231">
    <property type="entry name" value="Cho/carn_acyl_trans_2"/>
</dbReference>
<dbReference type="GeneID" id="36591125"/>
<dbReference type="Pfam" id="PF00755">
    <property type="entry name" value="Carn_acyltransf"/>
    <property type="match status" value="1"/>
</dbReference>
<dbReference type="EMBL" id="KZ613790">
    <property type="protein sequence ID" value="PMD60437.1"/>
    <property type="molecule type" value="Genomic_DNA"/>
</dbReference>